<reference evidence="1 2" key="1">
    <citation type="submission" date="2019-03" db="EMBL/GenBank/DDBJ databases">
        <title>Single cell metagenomics reveals metabolic interactions within the superorganism composed of flagellate Streblomastix strix and complex community of Bacteroidetes bacteria on its surface.</title>
        <authorList>
            <person name="Treitli S.C."/>
            <person name="Kolisko M."/>
            <person name="Husnik F."/>
            <person name="Keeling P."/>
            <person name="Hampl V."/>
        </authorList>
    </citation>
    <scope>NUCLEOTIDE SEQUENCE [LARGE SCALE GENOMIC DNA]</scope>
    <source>
        <strain evidence="1">ST1C</strain>
    </source>
</reference>
<accession>A0A5J4UJR7</accession>
<evidence type="ECO:0000313" key="1">
    <source>
        <dbReference type="EMBL" id="KAA6369895.1"/>
    </source>
</evidence>
<dbReference type="AlphaFoldDB" id="A0A5J4UJR7"/>
<dbReference type="EMBL" id="SNRW01015916">
    <property type="protein sequence ID" value="KAA6369895.1"/>
    <property type="molecule type" value="Genomic_DNA"/>
</dbReference>
<dbReference type="Proteomes" id="UP000324800">
    <property type="component" value="Unassembled WGS sequence"/>
</dbReference>
<proteinExistence type="predicted"/>
<comment type="caution">
    <text evidence="1">The sequence shown here is derived from an EMBL/GenBank/DDBJ whole genome shotgun (WGS) entry which is preliminary data.</text>
</comment>
<sequence length="102" mass="11640">MMFQAASNLKQDRTVMNREDIGIGIQFGELADKGLDNEDGYIYDQIVDGTSAHVDKLDIEIEALNKGEYDYEVGEDYYYLLFNGVLRKGDESPDRGDENEEF</sequence>
<organism evidence="1 2">
    <name type="scientific">Streblomastix strix</name>
    <dbReference type="NCBI Taxonomy" id="222440"/>
    <lineage>
        <taxon>Eukaryota</taxon>
        <taxon>Metamonada</taxon>
        <taxon>Preaxostyla</taxon>
        <taxon>Oxymonadida</taxon>
        <taxon>Streblomastigidae</taxon>
        <taxon>Streblomastix</taxon>
    </lineage>
</organism>
<evidence type="ECO:0000313" key="2">
    <source>
        <dbReference type="Proteomes" id="UP000324800"/>
    </source>
</evidence>
<gene>
    <name evidence="1" type="ORF">EZS28_034578</name>
</gene>
<protein>
    <submittedName>
        <fullName evidence="1">Uncharacterized protein</fullName>
    </submittedName>
</protein>
<name>A0A5J4UJR7_9EUKA</name>